<organism evidence="2 3">
    <name type="scientific">Cohnella faecalis</name>
    <dbReference type="NCBI Taxonomy" id="2315694"/>
    <lineage>
        <taxon>Bacteria</taxon>
        <taxon>Bacillati</taxon>
        <taxon>Bacillota</taxon>
        <taxon>Bacilli</taxon>
        <taxon>Bacillales</taxon>
        <taxon>Paenibacillaceae</taxon>
        <taxon>Cohnella</taxon>
    </lineage>
</organism>
<dbReference type="Proteomes" id="UP000266340">
    <property type="component" value="Unassembled WGS sequence"/>
</dbReference>
<name>A0A398CWI0_9BACL</name>
<comment type="caution">
    <text evidence="2">The sequence shown here is derived from an EMBL/GenBank/DDBJ whole genome shotgun (WGS) entry which is preliminary data.</text>
</comment>
<keyword evidence="1" id="KW-1133">Transmembrane helix</keyword>
<evidence type="ECO:0000313" key="3">
    <source>
        <dbReference type="Proteomes" id="UP000266340"/>
    </source>
</evidence>
<proteinExistence type="predicted"/>
<keyword evidence="1" id="KW-0472">Membrane</keyword>
<protein>
    <submittedName>
        <fullName evidence="2">Uncharacterized protein</fullName>
    </submittedName>
</protein>
<dbReference type="EMBL" id="QXJM01000036">
    <property type="protein sequence ID" value="RIE03571.1"/>
    <property type="molecule type" value="Genomic_DNA"/>
</dbReference>
<accession>A0A398CWI0</accession>
<dbReference type="AlphaFoldDB" id="A0A398CWI0"/>
<sequence>MQHLSSPSALFVTLFTLIKITFIIMRVIWIVTLPSRFTRTVHKNKLFYWFCDTKAGSSAETTIIAKIVETAYDGSILKDGDDRHA</sequence>
<feature type="transmembrane region" description="Helical" evidence="1">
    <location>
        <begin position="12"/>
        <end position="33"/>
    </location>
</feature>
<reference evidence="2 3" key="1">
    <citation type="submission" date="2018-09" db="EMBL/GenBank/DDBJ databases">
        <title>Cohnella cavernae sp. nov., isolated from a karst cave.</title>
        <authorList>
            <person name="Zhu H."/>
        </authorList>
    </citation>
    <scope>NUCLEOTIDE SEQUENCE [LARGE SCALE GENOMIC DNA]</scope>
    <source>
        <strain evidence="2 3">K2E09-144</strain>
    </source>
</reference>
<evidence type="ECO:0000313" key="2">
    <source>
        <dbReference type="EMBL" id="RIE03571.1"/>
    </source>
</evidence>
<gene>
    <name evidence="2" type="ORF">D3H35_11070</name>
</gene>
<keyword evidence="3" id="KW-1185">Reference proteome</keyword>
<evidence type="ECO:0000256" key="1">
    <source>
        <dbReference type="SAM" id="Phobius"/>
    </source>
</evidence>
<keyword evidence="1" id="KW-0812">Transmembrane</keyword>